<evidence type="ECO:0000256" key="13">
    <source>
        <dbReference type="ARBA" id="ARBA00023303"/>
    </source>
</evidence>
<evidence type="ECO:0000256" key="15">
    <source>
        <dbReference type="PIRNR" id="PIRNR037090"/>
    </source>
</evidence>
<evidence type="ECO:0000259" key="19">
    <source>
        <dbReference type="SMART" id="SM00079"/>
    </source>
</evidence>
<dbReference type="GO" id="GO:0005886">
    <property type="term" value="C:plasma membrane"/>
    <property type="evidence" value="ECO:0000318"/>
    <property type="project" value="GO_Central"/>
</dbReference>
<keyword evidence="5 17" id="KW-0812">Transmembrane</keyword>
<dbReference type="FunFam" id="3.40.190.10:FF:000103">
    <property type="entry name" value="Glutamate receptor"/>
    <property type="match status" value="1"/>
</dbReference>
<dbReference type="FunFam" id="1.10.287.70:FF:000037">
    <property type="entry name" value="Glutamate receptor"/>
    <property type="match status" value="1"/>
</dbReference>
<dbReference type="InterPro" id="IPR001320">
    <property type="entry name" value="Iontro_rcpt_C"/>
</dbReference>
<feature type="transmembrane region" description="Helical" evidence="17">
    <location>
        <begin position="830"/>
        <end position="854"/>
    </location>
</feature>
<feature type="chain" id="PRO_5043180524" description="Glutamate receptor" evidence="18">
    <location>
        <begin position="30"/>
        <end position="905"/>
    </location>
</feature>
<feature type="transmembrane region" description="Helical" evidence="17">
    <location>
        <begin position="592"/>
        <end position="610"/>
    </location>
</feature>
<dbReference type="FunFam" id="3.40.50.2300:FF:000264">
    <property type="entry name" value="Glutamate receptor"/>
    <property type="match status" value="1"/>
</dbReference>
<dbReference type="Pfam" id="PF10613">
    <property type="entry name" value="Lig_chan-Glu_bd"/>
    <property type="match status" value="1"/>
</dbReference>
<keyword evidence="13 15" id="KW-0407">Ion channel</keyword>
<evidence type="ECO:0000256" key="1">
    <source>
        <dbReference type="ARBA" id="ARBA00004141"/>
    </source>
</evidence>
<accession>A0A3B6SH18</accession>
<reference evidence="20" key="1">
    <citation type="submission" date="2018-08" db="EMBL/GenBank/DDBJ databases">
        <authorList>
            <person name="Rossello M."/>
        </authorList>
    </citation>
    <scope>NUCLEOTIDE SEQUENCE [LARGE SCALE GENOMIC DNA]</scope>
    <source>
        <strain evidence="20">cv. Chinese Spring</strain>
    </source>
</reference>
<dbReference type="Gramene" id="TraesCAD_scaffold_008789_01G000400.1">
    <property type="protein sequence ID" value="TraesCAD_scaffold_008789_01G000400.1"/>
    <property type="gene ID" value="TraesCAD_scaffold_008789_01G000400"/>
</dbReference>
<dbReference type="Gramene" id="TraesJUL7B03G04202530.1">
    <property type="protein sequence ID" value="TraesJUL7B03G04202530.1"/>
    <property type="gene ID" value="TraesJUL7B03G04202530"/>
</dbReference>
<evidence type="ECO:0000313" key="21">
    <source>
        <dbReference type="Proteomes" id="UP000019116"/>
    </source>
</evidence>
<evidence type="ECO:0000256" key="18">
    <source>
        <dbReference type="SAM" id="SignalP"/>
    </source>
</evidence>
<dbReference type="EnsemblPlants" id="TraesCS7B02G242400.1">
    <property type="protein sequence ID" value="TraesCS7B02G242400.1"/>
    <property type="gene ID" value="TraesCS7B02G242400"/>
</dbReference>
<comment type="subcellular location">
    <subcellularLocation>
        <location evidence="1">Membrane</location>
        <topology evidence="1">Multi-pass membrane protein</topology>
    </subcellularLocation>
</comment>
<proteinExistence type="inferred from homology"/>
<dbReference type="GO" id="GO:0015276">
    <property type="term" value="F:ligand-gated monoatomic ion channel activity"/>
    <property type="evidence" value="ECO:0000318"/>
    <property type="project" value="GO_Central"/>
</dbReference>
<evidence type="ECO:0000256" key="11">
    <source>
        <dbReference type="ARBA" id="ARBA00023180"/>
    </source>
</evidence>
<dbReference type="Gramene" id="TraesARI7B03G04128430.1">
    <property type="protein sequence ID" value="TraesARI7B03G04128430.1"/>
    <property type="gene ID" value="TraesARI7B03G04128430"/>
</dbReference>
<feature type="signal peptide" evidence="18">
    <location>
        <begin position="1"/>
        <end position="29"/>
    </location>
</feature>
<evidence type="ECO:0000256" key="6">
    <source>
        <dbReference type="ARBA" id="ARBA00022729"/>
    </source>
</evidence>
<evidence type="ECO:0000256" key="14">
    <source>
        <dbReference type="ARBA" id="ARBA00049638"/>
    </source>
</evidence>
<dbReference type="SUPFAM" id="SSF53850">
    <property type="entry name" value="Periplasmic binding protein-like II"/>
    <property type="match status" value="1"/>
</dbReference>
<evidence type="ECO:0000256" key="2">
    <source>
        <dbReference type="ARBA" id="ARBA00008685"/>
    </source>
</evidence>
<dbReference type="GO" id="GO:0004930">
    <property type="term" value="F:G protein-coupled receptor activity"/>
    <property type="evidence" value="ECO:0007669"/>
    <property type="project" value="InterPro"/>
</dbReference>
<evidence type="ECO:0000256" key="16">
    <source>
        <dbReference type="PIRSR" id="PIRSR037090-50"/>
    </source>
</evidence>
<dbReference type="Gene3D" id="3.40.190.10">
    <property type="entry name" value="Periplasmic binding protein-like II"/>
    <property type="match status" value="2"/>
</dbReference>
<evidence type="ECO:0000256" key="9">
    <source>
        <dbReference type="ARBA" id="ARBA00023136"/>
    </source>
</evidence>
<feature type="domain" description="Ionotropic glutamate receptor C-terminal" evidence="19">
    <location>
        <begin position="464"/>
        <end position="809"/>
    </location>
</feature>
<dbReference type="Gramene" id="TraesCS7B02G242400.1">
    <property type="protein sequence ID" value="TraesCS7B02G242400.1"/>
    <property type="gene ID" value="TraesCS7B02G242400"/>
</dbReference>
<dbReference type="FunFam" id="3.40.50.2300:FF:000195">
    <property type="entry name" value="Glutamate receptor"/>
    <property type="match status" value="1"/>
</dbReference>
<keyword evidence="8 15" id="KW-0406">Ion transport</keyword>
<dbReference type="Gene3D" id="3.40.50.2300">
    <property type="match status" value="2"/>
</dbReference>
<comment type="function">
    <text evidence="15">Glutamate-gated receptor that probably acts as non-selective cation channel.</text>
</comment>
<comment type="similarity">
    <text evidence="2 15">Belongs to the glutamate-gated ion channel (TC 1.A.10.1) family.</text>
</comment>
<dbReference type="SUPFAM" id="SSF53822">
    <property type="entry name" value="Periplasmic binding protein-like I"/>
    <property type="match status" value="1"/>
</dbReference>
<comment type="function">
    <text evidence="14">Glutamate-gated receptor that probably acts as a non-selective cation channel. May be involved in light-signal transduction and calcium homeostasis via the regulation of calcium influx into cells.</text>
</comment>
<dbReference type="CDD" id="cd19990">
    <property type="entry name" value="PBP1_GABAb_receptor_plant"/>
    <property type="match status" value="1"/>
</dbReference>
<dbReference type="InterPro" id="IPR044440">
    <property type="entry name" value="GABAb_receptor_plant_PBP1"/>
</dbReference>
<dbReference type="InterPro" id="IPR000337">
    <property type="entry name" value="GPCR_3"/>
</dbReference>
<comment type="subunit">
    <text evidence="3">May form heteromers.</text>
</comment>
<evidence type="ECO:0000256" key="12">
    <source>
        <dbReference type="ARBA" id="ARBA00023286"/>
    </source>
</evidence>
<feature type="disulfide bond" evidence="16">
    <location>
        <begin position="757"/>
        <end position="813"/>
    </location>
</feature>
<organism evidence="20">
    <name type="scientific">Triticum aestivum</name>
    <name type="common">Wheat</name>
    <dbReference type="NCBI Taxonomy" id="4565"/>
    <lineage>
        <taxon>Eukaryota</taxon>
        <taxon>Viridiplantae</taxon>
        <taxon>Streptophyta</taxon>
        <taxon>Embryophyta</taxon>
        <taxon>Tracheophyta</taxon>
        <taxon>Spermatophyta</taxon>
        <taxon>Magnoliopsida</taxon>
        <taxon>Liliopsida</taxon>
        <taxon>Poales</taxon>
        <taxon>Poaceae</taxon>
        <taxon>BOP clade</taxon>
        <taxon>Pooideae</taxon>
        <taxon>Triticodae</taxon>
        <taxon>Triticeae</taxon>
        <taxon>Triticinae</taxon>
        <taxon>Triticum</taxon>
    </lineage>
</organism>
<keyword evidence="10 15" id="KW-0675">Receptor</keyword>
<dbReference type="GO" id="GO:0038023">
    <property type="term" value="F:signaling receptor activity"/>
    <property type="evidence" value="ECO:0000318"/>
    <property type="project" value="GO_Central"/>
</dbReference>
<dbReference type="InterPro" id="IPR015683">
    <property type="entry name" value="Ionotropic_Glu_rcpt"/>
</dbReference>
<name>A0A3B6SH18_WHEAT</name>
<keyword evidence="21" id="KW-1185">Reference proteome</keyword>
<evidence type="ECO:0000256" key="17">
    <source>
        <dbReference type="SAM" id="Phobius"/>
    </source>
</evidence>
<keyword evidence="12 15" id="KW-1071">Ligand-gated ion channel</keyword>
<dbReference type="Gramene" id="TraesJAG7B03G04145930.1">
    <property type="protein sequence ID" value="TraesJAG7B03G04145930.1"/>
    <property type="gene ID" value="TraesJAG7B03G04145930"/>
</dbReference>
<keyword evidence="6 18" id="KW-0732">Signal</keyword>
<evidence type="ECO:0000256" key="8">
    <source>
        <dbReference type="ARBA" id="ARBA00023065"/>
    </source>
</evidence>
<dbReference type="OMA" id="VIAWYFV"/>
<feature type="transmembrane region" description="Helical" evidence="17">
    <location>
        <begin position="645"/>
        <end position="667"/>
    </location>
</feature>
<dbReference type="CDD" id="cd13686">
    <property type="entry name" value="GluR_Plant"/>
    <property type="match status" value="1"/>
</dbReference>
<evidence type="ECO:0000313" key="20">
    <source>
        <dbReference type="EnsemblPlants" id="TraesCS7B02G242400.1"/>
    </source>
</evidence>
<dbReference type="FunFam" id="3.40.190.10:FF:000217">
    <property type="entry name" value="Glutamate receptor"/>
    <property type="match status" value="1"/>
</dbReference>
<dbReference type="Gramene" id="TraesCS7B03G0673800.1">
    <property type="protein sequence ID" value="TraesCS7B03G0673800.1.CDS"/>
    <property type="gene ID" value="TraesCS7B03G0673800"/>
</dbReference>
<dbReference type="Gramene" id="TraesSTA7B03G04159750.1">
    <property type="protein sequence ID" value="TraesSTA7B03G04159750.1"/>
    <property type="gene ID" value="TraesSTA7B03G04159750"/>
</dbReference>
<keyword evidence="11" id="KW-0325">Glycoprotein</keyword>
<dbReference type="SMR" id="A0A3B6SH18"/>
<dbReference type="PANTHER" id="PTHR34836">
    <property type="entry name" value="OS06G0188250 PROTEIN"/>
    <property type="match status" value="1"/>
</dbReference>
<dbReference type="PRINTS" id="PR00248">
    <property type="entry name" value="GPCRMGR"/>
</dbReference>
<dbReference type="Gramene" id="TraesLDM7B03G04166870.1">
    <property type="protein sequence ID" value="TraesLDM7B03G04166870.1"/>
    <property type="gene ID" value="TraesLDM7B03G04166870"/>
</dbReference>
<dbReference type="InterPro" id="IPR001828">
    <property type="entry name" value="ANF_lig-bd_rcpt"/>
</dbReference>
<protein>
    <recommendedName>
        <fullName evidence="15">Glutamate receptor</fullName>
    </recommendedName>
</protein>
<dbReference type="Gramene" id="TraesNOR7B03G04209700.1">
    <property type="protein sequence ID" value="TraesNOR7B03G04209700.1"/>
    <property type="gene ID" value="TraesNOR7B03G04209700"/>
</dbReference>
<evidence type="ECO:0000256" key="7">
    <source>
        <dbReference type="ARBA" id="ARBA00022989"/>
    </source>
</evidence>
<dbReference type="STRING" id="4565.A0A3B6SH18"/>
<keyword evidence="4 15" id="KW-0813">Transport</keyword>
<dbReference type="Pfam" id="PF01094">
    <property type="entry name" value="ANF_receptor"/>
    <property type="match status" value="1"/>
</dbReference>
<dbReference type="Pfam" id="PF00060">
    <property type="entry name" value="Lig_chan"/>
    <property type="match status" value="1"/>
</dbReference>
<evidence type="ECO:0000256" key="5">
    <source>
        <dbReference type="ARBA" id="ARBA00022692"/>
    </source>
</evidence>
<dbReference type="PIRSF" id="PIRSF037090">
    <property type="entry name" value="Iontro_Glu-like_rcpt_pln"/>
    <property type="match status" value="1"/>
</dbReference>
<dbReference type="OrthoDB" id="5984008at2759"/>
<keyword evidence="9 15" id="KW-0472">Membrane</keyword>
<dbReference type="Gramene" id="TraesSYM7B03G04212520.1">
    <property type="protein sequence ID" value="TraesSYM7B03G04212520.1"/>
    <property type="gene ID" value="TraesSYM7B03G04212520"/>
</dbReference>
<keyword evidence="16" id="KW-1015">Disulfide bond</keyword>
<evidence type="ECO:0000256" key="4">
    <source>
        <dbReference type="ARBA" id="ARBA00022448"/>
    </source>
</evidence>
<dbReference type="Gene3D" id="1.10.287.70">
    <property type="match status" value="1"/>
</dbReference>
<sequence length="905" mass="101351">MMDTAARARITLWWSLFLFLGLSFAQTAAEGEAGTLKVGAVLNMRSLLGKMSRTSILMAMEDFYAVHRDYATKLVLHIRDSNGGGNIQAASAAIDLLENHHVQAIIGPEKSAEATFVSDIGNNSQVPVISFTATNPALSSANVPYFLRATLSDAAQVNSIAALIKAFGWREVVPIYEDTDYGRGIVPYLVDALQEFGASMPYRSVIAQSASSDQVEQELYKLMTMQTRVYIVHMLPTTGSILFKRAKEIGMMTEAYVWILTDGIANVVNSLSPSVLDAMDGALGVRFHVPRSKELDDFTARWNKRYRQDYPDDSLSQLSIYSLWGYDAVWALAQAAAKVRMTSPTFQKQKYRKNSTCVGTLGVSTVGPKLLDAILQCKFRGLSGDFDLRNRQLQFSTFQIINVVRRESKEIGYWTAKQGIFRNLNQDVSAHTYLNPMPDLNPVVWPGQTHIVPKGWQIPTNRKKLRVGVRTSGYPEFMKVQRDPVTNAITATGYAIDVFEEAIKKLPYAVPYEYVSFDALGVNYGSYNDFVYQVPLGVYDAAIGDITIRHNRTSYADFTLPYTESGVAMIVPVKDDTNKNTWIFLKPLTGDLWFASIAFLIYTGIVIWLLERRIRNAELTGSFFHQLGTAIYFSFFADRERVESILARLVVVVWVFVLLVITSSYTANLSSMLTVQKLQPTETDVHELLKRGEYVGYRTSSYVRELLEQLGFERSKIRAYTNPDDFADALDKGSKNGGIAAAIHEVPYIKLFLAKHCKGYTMVGPIYKSEGFGFAFPKRSPVVDDFSRAILKITEGDAIIQIEKKWIGDEHACKNDETIISPSSLDFKSFLGLFLVTGVASTSALLITLVMFLYKNKHKMGINIGRDQVQRGHGTELVTKRIQERAADSDILRRMIQMTTPARKR</sequence>
<dbReference type="AlphaFoldDB" id="A0A3B6SH18"/>
<dbReference type="InterPro" id="IPR017103">
    <property type="entry name" value="Iontropic_Glu_rcpt_pln"/>
</dbReference>
<dbReference type="InterPro" id="IPR019594">
    <property type="entry name" value="Glu/Gly-bd"/>
</dbReference>
<keyword evidence="7 17" id="KW-1133">Transmembrane helix</keyword>
<dbReference type="FunFam" id="3.40.190.10:FF:000158">
    <property type="entry name" value="Glutamate receptor"/>
    <property type="match status" value="1"/>
</dbReference>
<dbReference type="Proteomes" id="UP000019116">
    <property type="component" value="Chromosome 7B"/>
</dbReference>
<reference evidence="20" key="2">
    <citation type="submission" date="2018-10" db="UniProtKB">
        <authorList>
            <consortium name="EnsemblPlants"/>
        </authorList>
    </citation>
    <scope>IDENTIFICATION</scope>
</reference>
<dbReference type="PANTHER" id="PTHR34836:SF1">
    <property type="entry name" value="OS09G0428600 PROTEIN"/>
    <property type="match status" value="1"/>
</dbReference>
<dbReference type="FunFam" id="3.40.50.2300:FF:000169">
    <property type="entry name" value="Glutamate receptor"/>
    <property type="match status" value="1"/>
</dbReference>
<dbReference type="Gramene" id="TraesROB_scaffold_044256_01G000200.1">
    <property type="protein sequence ID" value="TraesROB_scaffold_044256_01G000200.1"/>
    <property type="gene ID" value="TraesROB_scaffold_044256_01G000200"/>
</dbReference>
<dbReference type="InterPro" id="IPR028082">
    <property type="entry name" value="Peripla_BP_I"/>
</dbReference>
<dbReference type="Gramene" id="TraesCLE_scaffold_006225_01G000200.1">
    <property type="protein sequence ID" value="TraesCLE_scaffold_006225_01G000200.1"/>
    <property type="gene ID" value="TraesCLE_scaffold_006225_01G000200"/>
</dbReference>
<evidence type="ECO:0000256" key="3">
    <source>
        <dbReference type="ARBA" id="ARBA00011095"/>
    </source>
</evidence>
<evidence type="ECO:0000256" key="10">
    <source>
        <dbReference type="ARBA" id="ARBA00023170"/>
    </source>
</evidence>
<dbReference type="SMART" id="SM00079">
    <property type="entry name" value="PBPe"/>
    <property type="match status" value="1"/>
</dbReference>